<evidence type="ECO:0000259" key="2">
    <source>
        <dbReference type="SMART" id="SM00834"/>
    </source>
</evidence>
<comment type="caution">
    <text evidence="3">The sequence shown here is derived from an EMBL/GenBank/DDBJ whole genome shotgun (WGS) entry which is preliminary data.</text>
</comment>
<name>A0A8J7PEH1_9BACT</name>
<reference evidence="3" key="1">
    <citation type="submission" date="2021-02" db="EMBL/GenBank/DDBJ databases">
        <title>Genome-Resolved Metagenomics of a Microbial Community Performing Photosynthetic Biological Nutrient Removal.</title>
        <authorList>
            <person name="Mcdaniel E.A."/>
        </authorList>
    </citation>
    <scope>NUCLEOTIDE SEQUENCE</scope>
    <source>
        <strain evidence="3">UWPOB_OBS1</strain>
    </source>
</reference>
<organism evidence="3 4">
    <name type="scientific">Candidatus Obscuribacter phosphatis</name>
    <dbReference type="NCBI Taxonomy" id="1906157"/>
    <lineage>
        <taxon>Bacteria</taxon>
        <taxon>Bacillati</taxon>
        <taxon>Candidatus Melainabacteria</taxon>
        <taxon>Candidatus Obscuribacterales</taxon>
        <taxon>Candidatus Obscuribacteraceae</taxon>
        <taxon>Candidatus Obscuribacter</taxon>
    </lineage>
</organism>
<feature type="compositionally biased region" description="Low complexity" evidence="1">
    <location>
        <begin position="71"/>
        <end position="82"/>
    </location>
</feature>
<dbReference type="InterPro" id="IPR013429">
    <property type="entry name" value="Regulatory_FmdB_Zinc_ribbon"/>
</dbReference>
<dbReference type="NCBIfam" id="TIGR02605">
    <property type="entry name" value="CxxC_CxxC_SSSS"/>
    <property type="match status" value="1"/>
</dbReference>
<evidence type="ECO:0000313" key="4">
    <source>
        <dbReference type="Proteomes" id="UP000664277"/>
    </source>
</evidence>
<dbReference type="Proteomes" id="UP000664277">
    <property type="component" value="Unassembled WGS sequence"/>
</dbReference>
<dbReference type="SMART" id="SM00834">
    <property type="entry name" value="CxxC_CXXC_SSSS"/>
    <property type="match status" value="1"/>
</dbReference>
<dbReference type="Pfam" id="PF09723">
    <property type="entry name" value="Zn_ribbon_8"/>
    <property type="match status" value="1"/>
</dbReference>
<feature type="region of interest" description="Disordered" evidence="1">
    <location>
        <begin position="49"/>
        <end position="82"/>
    </location>
</feature>
<feature type="domain" description="Putative regulatory protein FmdB zinc ribbon" evidence="2">
    <location>
        <begin position="1"/>
        <end position="42"/>
    </location>
</feature>
<sequence length="82" mass="8692">MPSYDYRCQGCDSYFTVERSMTDSSETSCPHCQSAKVSRIWNMFIRAGGTTPDVGQGTRKEASGGGGHGCGSCSSHSCGTCH</sequence>
<dbReference type="AlphaFoldDB" id="A0A8J7PEH1"/>
<gene>
    <name evidence="3" type="ORF">J0M35_05380</name>
</gene>
<evidence type="ECO:0000313" key="3">
    <source>
        <dbReference type="EMBL" id="MBN8659772.1"/>
    </source>
</evidence>
<evidence type="ECO:0000256" key="1">
    <source>
        <dbReference type="SAM" id="MobiDB-lite"/>
    </source>
</evidence>
<accession>A0A8J7PEH1</accession>
<protein>
    <submittedName>
        <fullName evidence="3">Zinc ribbon domain-containing protein</fullName>
    </submittedName>
</protein>
<dbReference type="EMBL" id="JAFLCK010000005">
    <property type="protein sequence ID" value="MBN8659772.1"/>
    <property type="molecule type" value="Genomic_DNA"/>
</dbReference>
<proteinExistence type="predicted"/>